<feature type="transmembrane region" description="Helical" evidence="8">
    <location>
        <begin position="91"/>
        <end position="114"/>
    </location>
</feature>
<dbReference type="EMBL" id="CABFKI010000008">
    <property type="protein sequence ID" value="VTU08435.1"/>
    <property type="molecule type" value="Genomic_DNA"/>
</dbReference>
<organism evidence="9 10">
    <name type="scientific">Actinobacillus porcinus</name>
    <dbReference type="NCBI Taxonomy" id="51048"/>
    <lineage>
        <taxon>Bacteria</taxon>
        <taxon>Pseudomonadati</taxon>
        <taxon>Pseudomonadota</taxon>
        <taxon>Gammaproteobacteria</taxon>
        <taxon>Pasteurellales</taxon>
        <taxon>Pasteurellaceae</taxon>
        <taxon>Actinobacillus</taxon>
    </lineage>
</organism>
<dbReference type="Proteomes" id="UP000308167">
    <property type="component" value="Unassembled WGS sequence"/>
</dbReference>
<feature type="transmembrane region" description="Helical" evidence="8">
    <location>
        <begin position="56"/>
        <end position="79"/>
    </location>
</feature>
<dbReference type="PANTHER" id="PTHR30047:SF7">
    <property type="entry name" value="HIGH-AFFINITY CHOLINE TRANSPORT PROTEIN"/>
    <property type="match status" value="1"/>
</dbReference>
<dbReference type="PROSITE" id="PS01303">
    <property type="entry name" value="BCCT"/>
    <property type="match status" value="1"/>
</dbReference>
<evidence type="ECO:0000256" key="2">
    <source>
        <dbReference type="ARBA" id="ARBA00005658"/>
    </source>
</evidence>
<evidence type="ECO:0000313" key="10">
    <source>
        <dbReference type="Proteomes" id="UP000308167"/>
    </source>
</evidence>
<evidence type="ECO:0000256" key="6">
    <source>
        <dbReference type="ARBA" id="ARBA00022989"/>
    </source>
</evidence>
<dbReference type="PANTHER" id="PTHR30047">
    <property type="entry name" value="HIGH-AFFINITY CHOLINE TRANSPORT PROTEIN-RELATED"/>
    <property type="match status" value="1"/>
</dbReference>
<keyword evidence="3" id="KW-0813">Transport</keyword>
<feature type="transmembrane region" description="Helical" evidence="8">
    <location>
        <begin position="148"/>
        <end position="168"/>
    </location>
</feature>
<feature type="transmembrane region" description="Helical" evidence="8">
    <location>
        <begin position="447"/>
        <end position="465"/>
    </location>
</feature>
<dbReference type="GeneID" id="86155850"/>
<evidence type="ECO:0000256" key="8">
    <source>
        <dbReference type="SAM" id="Phobius"/>
    </source>
</evidence>
<feature type="transmembrane region" description="Helical" evidence="8">
    <location>
        <begin position="266"/>
        <end position="286"/>
    </location>
</feature>
<keyword evidence="6 8" id="KW-1133">Transmembrane helix</keyword>
<gene>
    <name evidence="9" type="primary">betP</name>
    <name evidence="9" type="ORF">SAMEA1410922_01452</name>
</gene>
<protein>
    <submittedName>
        <fullName evidence="9">Choline/carnitine/betaine transporter</fullName>
    </submittedName>
</protein>
<keyword evidence="5 8" id="KW-0812">Transmembrane</keyword>
<name>A0ABY6TKE5_9PAST</name>
<comment type="subcellular location">
    <subcellularLocation>
        <location evidence="1">Cell membrane</location>
        <topology evidence="1">Multi-pass membrane protein</topology>
    </subcellularLocation>
</comment>
<evidence type="ECO:0000256" key="4">
    <source>
        <dbReference type="ARBA" id="ARBA00022475"/>
    </source>
</evidence>
<sequence>MSFINRLRASSTLKAPIFVPTVVFVAIVAIFCSVFPEQAQTTLDTVKQSVFTHFSWFYILAGSIFFLFLIFLCVSSLGSIRLGADTDEPEFSFMSWIAMLFAAGMGIGLMYFGVAEPILHYLKPTEAGLDEATRAKEAMMTTFYHWGIHAWAIYAVIALALAYFGFRYKLPLTVRSGFYPLLKNRISGFWGHLIDVVALCSTIFGLTTTLGYGAMQVNAGFNNLGLLTSNDFGVLAIIVVIAMTLAVISAISGVGKGVKILSETNLLLAGLLLVFVIVAGPTLHLLSSFTENLGYYFSSLLEISFRTFAYEPEKQSWLNSWTVVYWAWWASWAPFVGMFIAKISKGRTIREFILGVLFVPSLFNILWMTSFGGSAIWLDQQTDGALAALSNNTEALLFGFFNQLPFGTITSIVAVTVISIFFVTSADSGIFVLNNIASQGEEKSPKWQSIFWGVLLAVLGLSLLYSGGLASLQTMTLLIALPFMAIMIVLCFGLWKGLMVDSQYSSKKFTHGSSNWTGENWKVRLEKIVNPTNRKDIRQFLLKTARPAFKELVEEFEGHGLTAQMRFIEGKNPKIEFEVVKENLRNFLYGIECQARELSDLVVEDSNVPNIEESQIYEPITYFFDGRYGYDVQYMTKDELIADVLKQYERFMNLAMDESHELMTADVESFMETNSELEDMDENKSV</sequence>
<evidence type="ECO:0000256" key="5">
    <source>
        <dbReference type="ARBA" id="ARBA00022692"/>
    </source>
</evidence>
<evidence type="ECO:0000313" key="9">
    <source>
        <dbReference type="EMBL" id="VTU08435.1"/>
    </source>
</evidence>
<feature type="transmembrane region" description="Helical" evidence="8">
    <location>
        <begin position="323"/>
        <end position="341"/>
    </location>
</feature>
<feature type="transmembrane region" description="Helical" evidence="8">
    <location>
        <begin position="12"/>
        <end position="36"/>
    </location>
</feature>
<proteinExistence type="inferred from homology"/>
<dbReference type="InterPro" id="IPR018093">
    <property type="entry name" value="BCCT_CS"/>
</dbReference>
<feature type="transmembrane region" description="Helical" evidence="8">
    <location>
        <begin position="477"/>
        <end position="498"/>
    </location>
</feature>
<keyword evidence="4" id="KW-1003">Cell membrane</keyword>
<evidence type="ECO:0000256" key="7">
    <source>
        <dbReference type="ARBA" id="ARBA00023136"/>
    </source>
</evidence>
<feature type="transmembrane region" description="Helical" evidence="8">
    <location>
        <begin position="353"/>
        <end position="378"/>
    </location>
</feature>
<dbReference type="Pfam" id="PF02028">
    <property type="entry name" value="BCCT"/>
    <property type="match status" value="1"/>
</dbReference>
<feature type="transmembrane region" description="Helical" evidence="8">
    <location>
        <begin position="232"/>
        <end position="254"/>
    </location>
</feature>
<dbReference type="RefSeq" id="WP_135710322.1">
    <property type="nucleotide sequence ID" value="NZ_CABFKI010000008.1"/>
</dbReference>
<dbReference type="NCBIfam" id="TIGR00842">
    <property type="entry name" value="bcct"/>
    <property type="match status" value="1"/>
</dbReference>
<reference evidence="9 10" key="1">
    <citation type="submission" date="2019-05" db="EMBL/GenBank/DDBJ databases">
        <authorList>
            <consortium name="Pathogen Informatics"/>
        </authorList>
    </citation>
    <scope>NUCLEOTIDE SEQUENCE [LARGE SCALE GENOMIC DNA]</scope>
    <source>
        <strain evidence="9 10">NM319</strain>
    </source>
</reference>
<evidence type="ECO:0000256" key="1">
    <source>
        <dbReference type="ARBA" id="ARBA00004651"/>
    </source>
</evidence>
<evidence type="ECO:0000256" key="3">
    <source>
        <dbReference type="ARBA" id="ARBA00022448"/>
    </source>
</evidence>
<feature type="transmembrane region" description="Helical" evidence="8">
    <location>
        <begin position="406"/>
        <end position="426"/>
    </location>
</feature>
<comment type="similarity">
    <text evidence="2">Belongs to the BCCT transporter (TC 2.A.15) family.</text>
</comment>
<feature type="transmembrane region" description="Helical" evidence="8">
    <location>
        <begin position="189"/>
        <end position="212"/>
    </location>
</feature>
<keyword evidence="7 8" id="KW-0472">Membrane</keyword>
<dbReference type="InterPro" id="IPR000060">
    <property type="entry name" value="BCCT_transptr"/>
</dbReference>
<keyword evidence="10" id="KW-1185">Reference proteome</keyword>
<comment type="caution">
    <text evidence="9">The sequence shown here is derived from an EMBL/GenBank/DDBJ whole genome shotgun (WGS) entry which is preliminary data.</text>
</comment>
<accession>A0ABY6TKE5</accession>